<evidence type="ECO:0000256" key="4">
    <source>
        <dbReference type="ARBA" id="ARBA00022475"/>
    </source>
</evidence>
<dbReference type="InterPro" id="IPR013656">
    <property type="entry name" value="PAS_4"/>
</dbReference>
<evidence type="ECO:0000256" key="7">
    <source>
        <dbReference type="ARBA" id="ARBA00022989"/>
    </source>
</evidence>
<dbReference type="Pfam" id="PF00512">
    <property type="entry name" value="HisKA"/>
    <property type="match status" value="1"/>
</dbReference>
<proteinExistence type="predicted"/>
<dbReference type="InterPro" id="IPR033463">
    <property type="entry name" value="sCache_3"/>
</dbReference>
<evidence type="ECO:0000259" key="12">
    <source>
        <dbReference type="PROSITE" id="PS50113"/>
    </source>
</evidence>
<dbReference type="OrthoDB" id="9805967at2"/>
<dbReference type="SUPFAM" id="SSF47384">
    <property type="entry name" value="Homodimeric domain of signal transducing histidine kinase"/>
    <property type="match status" value="1"/>
</dbReference>
<dbReference type="SUPFAM" id="SSF55874">
    <property type="entry name" value="ATPase domain of HSP90 chaperone/DNA topoisomerase II/histidine kinase"/>
    <property type="match status" value="1"/>
</dbReference>
<dbReference type="Pfam" id="PF17203">
    <property type="entry name" value="sCache_3_2"/>
    <property type="match status" value="1"/>
</dbReference>
<keyword evidence="8" id="KW-0472">Membrane</keyword>
<dbReference type="Pfam" id="PF08448">
    <property type="entry name" value="PAS_4"/>
    <property type="match status" value="1"/>
</dbReference>
<protein>
    <recommendedName>
        <fullName evidence="3">histidine kinase</fullName>
        <ecNumber evidence="3">2.7.13.3</ecNumber>
    </recommendedName>
</protein>
<sequence length="698" mass="77774">MIRRMRFRTKIYCSIIALLLLFGVSLAVVISRIATRSLLEENKKRGAVSALNLAARVTEPMLGRDFLTMKNLVDELTRSSPDVSYGFVLDRAGVPLVHTFQGGFPVALAHANEVADDESFRVRLLTDGSSRFYDIAAPVLVSGDRLGTVRIGMSREKVSATLNELLGAILLTTALGVGIAALVGTGLARTVTRRVALLRRSAEEIIKGNLDVATAPRPAHMCWELMDCDRSECPAHGDERRRCWYLAGTLCPLCVEGEYAKKIESCRKCKVFQTNSGDELQDLAEYFDVMALALGDRMRALEAAEQRLGRQQQVFRTILEVTPDIVCLQDRESRYQAVSKAFCRFFGKQEEEILGRTDFDLFHSQAARKNREEDLLVMQEARPLQMEKRVTGAQEQRWFHVVKTPVFDEQRNVIGVLCNERDITDFKELQERIAESQKLESIGQLAAGIAHEINTPLGIILGYVQLMLEDFPEDSREHQDLRLMEKHCRVCRKIVADLLRFSRHTESIKEPLDLNEVLAQVLALVEHSFSLDRVLLERDFADSLPLVHGDREKLEQVFMNLLNNAYQAIGSNGRIRVTTDSGNGQVRVIIADDGPGIPPEIRGRIFDPFFTTKGIGQGTGLGLSVTFGIVKDHGGTIEVETLHESELEEARAATAGNGQKSTGATFICRFPIHSAAPPDDTAVPHPAQSNRVRDKSPQ</sequence>
<organism evidence="13 14">
    <name type="scientific">Desulfacinum hydrothermale DSM 13146</name>
    <dbReference type="NCBI Taxonomy" id="1121390"/>
    <lineage>
        <taxon>Bacteria</taxon>
        <taxon>Pseudomonadati</taxon>
        <taxon>Thermodesulfobacteriota</taxon>
        <taxon>Syntrophobacteria</taxon>
        <taxon>Syntrophobacterales</taxon>
        <taxon>Syntrophobacteraceae</taxon>
        <taxon>Desulfacinum</taxon>
    </lineage>
</organism>
<dbReference type="PROSITE" id="PS50109">
    <property type="entry name" value="HIS_KIN"/>
    <property type="match status" value="1"/>
</dbReference>
<dbReference type="RefSeq" id="WP_084055855.1">
    <property type="nucleotide sequence ID" value="NZ_FWXF01000001.1"/>
</dbReference>
<evidence type="ECO:0000259" key="11">
    <source>
        <dbReference type="PROSITE" id="PS50112"/>
    </source>
</evidence>
<dbReference type="InterPro" id="IPR000014">
    <property type="entry name" value="PAS"/>
</dbReference>
<dbReference type="InterPro" id="IPR054687">
    <property type="entry name" value="Two-CW_dom"/>
</dbReference>
<dbReference type="Gene3D" id="3.30.450.20">
    <property type="entry name" value="PAS domain"/>
    <property type="match status" value="1"/>
</dbReference>
<keyword evidence="7" id="KW-1133">Transmembrane helix</keyword>
<comment type="catalytic activity">
    <reaction evidence="1">
        <text>ATP + protein L-histidine = ADP + protein N-phospho-L-histidine.</text>
        <dbReference type="EC" id="2.7.13.3"/>
    </reaction>
</comment>
<name>A0A1W1X1I3_9BACT</name>
<accession>A0A1W1X1I3</accession>
<dbReference type="Proteomes" id="UP000192783">
    <property type="component" value="Unassembled WGS sequence"/>
</dbReference>
<dbReference type="NCBIfam" id="TIGR00229">
    <property type="entry name" value="sensory_box"/>
    <property type="match status" value="1"/>
</dbReference>
<dbReference type="STRING" id="1121390.SAMN02746041_00398"/>
<dbReference type="Gene3D" id="3.30.565.10">
    <property type="entry name" value="Histidine kinase-like ATPase, C-terminal domain"/>
    <property type="match status" value="1"/>
</dbReference>
<feature type="domain" description="PAS" evidence="11">
    <location>
        <begin position="311"/>
        <end position="381"/>
    </location>
</feature>
<dbReference type="Pfam" id="PF02518">
    <property type="entry name" value="HATPase_c"/>
    <property type="match status" value="1"/>
</dbReference>
<dbReference type="PANTHER" id="PTHR43065">
    <property type="entry name" value="SENSOR HISTIDINE KINASE"/>
    <property type="match status" value="1"/>
</dbReference>
<dbReference type="SUPFAM" id="SSF55785">
    <property type="entry name" value="PYP-like sensor domain (PAS domain)"/>
    <property type="match status" value="1"/>
</dbReference>
<dbReference type="InterPro" id="IPR000700">
    <property type="entry name" value="PAS-assoc_C"/>
</dbReference>
<dbReference type="PRINTS" id="PR00344">
    <property type="entry name" value="BCTRLSENSOR"/>
</dbReference>
<dbReference type="Gene3D" id="1.10.287.130">
    <property type="match status" value="1"/>
</dbReference>
<dbReference type="CDD" id="cd00130">
    <property type="entry name" value="PAS"/>
    <property type="match status" value="1"/>
</dbReference>
<evidence type="ECO:0000256" key="8">
    <source>
        <dbReference type="ARBA" id="ARBA00023136"/>
    </source>
</evidence>
<evidence type="ECO:0000256" key="9">
    <source>
        <dbReference type="SAM" id="MobiDB-lite"/>
    </source>
</evidence>
<dbReference type="CDD" id="cd00082">
    <property type="entry name" value="HisKA"/>
    <property type="match status" value="1"/>
</dbReference>
<dbReference type="GO" id="GO:0005886">
    <property type="term" value="C:plasma membrane"/>
    <property type="evidence" value="ECO:0007669"/>
    <property type="project" value="UniProtKB-SubCell"/>
</dbReference>
<keyword evidence="6" id="KW-0812">Transmembrane</keyword>
<evidence type="ECO:0000256" key="5">
    <source>
        <dbReference type="ARBA" id="ARBA00022553"/>
    </source>
</evidence>
<feature type="domain" description="PAC" evidence="12">
    <location>
        <begin position="380"/>
        <end position="435"/>
    </location>
</feature>
<dbReference type="InterPro" id="IPR036097">
    <property type="entry name" value="HisK_dim/P_sf"/>
</dbReference>
<dbReference type="InterPro" id="IPR005467">
    <property type="entry name" value="His_kinase_dom"/>
</dbReference>
<dbReference type="InterPro" id="IPR003661">
    <property type="entry name" value="HisK_dim/P_dom"/>
</dbReference>
<dbReference type="Gene3D" id="6.10.340.10">
    <property type="match status" value="1"/>
</dbReference>
<dbReference type="AlphaFoldDB" id="A0A1W1X1I3"/>
<dbReference type="InterPro" id="IPR004358">
    <property type="entry name" value="Sig_transdc_His_kin-like_C"/>
</dbReference>
<dbReference type="SMART" id="SM00387">
    <property type="entry name" value="HATPase_c"/>
    <property type="match status" value="1"/>
</dbReference>
<dbReference type="EMBL" id="FWXF01000001">
    <property type="protein sequence ID" value="SMC17802.1"/>
    <property type="molecule type" value="Genomic_DNA"/>
</dbReference>
<dbReference type="NCBIfam" id="NF045718">
    <property type="entry name" value="two_CW_domain"/>
    <property type="match status" value="1"/>
</dbReference>
<evidence type="ECO:0000259" key="10">
    <source>
        <dbReference type="PROSITE" id="PS50109"/>
    </source>
</evidence>
<dbReference type="PROSITE" id="PS50112">
    <property type="entry name" value="PAS"/>
    <property type="match status" value="1"/>
</dbReference>
<dbReference type="EC" id="2.7.13.3" evidence="3"/>
<reference evidence="13 14" key="1">
    <citation type="submission" date="2017-04" db="EMBL/GenBank/DDBJ databases">
        <authorList>
            <person name="Afonso C.L."/>
            <person name="Miller P.J."/>
            <person name="Scott M.A."/>
            <person name="Spackman E."/>
            <person name="Goraichik I."/>
            <person name="Dimitrov K.M."/>
            <person name="Suarez D.L."/>
            <person name="Swayne D.E."/>
        </authorList>
    </citation>
    <scope>NUCLEOTIDE SEQUENCE [LARGE SCALE GENOMIC DNA]</scope>
    <source>
        <strain evidence="13 14">DSM 13146</strain>
    </source>
</reference>
<dbReference type="PROSITE" id="PS50113">
    <property type="entry name" value="PAC"/>
    <property type="match status" value="1"/>
</dbReference>
<gene>
    <name evidence="13" type="ORF">SAMN02746041_00398</name>
</gene>
<dbReference type="GO" id="GO:0000155">
    <property type="term" value="F:phosphorelay sensor kinase activity"/>
    <property type="evidence" value="ECO:0007669"/>
    <property type="project" value="InterPro"/>
</dbReference>
<evidence type="ECO:0000313" key="13">
    <source>
        <dbReference type="EMBL" id="SMC17802.1"/>
    </source>
</evidence>
<comment type="subcellular location">
    <subcellularLocation>
        <location evidence="2">Cell membrane</location>
        <topology evidence="2">Multi-pass membrane protein</topology>
    </subcellularLocation>
</comment>
<dbReference type="SMART" id="SM00091">
    <property type="entry name" value="PAS"/>
    <property type="match status" value="1"/>
</dbReference>
<evidence type="ECO:0000256" key="3">
    <source>
        <dbReference type="ARBA" id="ARBA00012438"/>
    </source>
</evidence>
<keyword evidence="4" id="KW-1003">Cell membrane</keyword>
<evidence type="ECO:0000256" key="2">
    <source>
        <dbReference type="ARBA" id="ARBA00004651"/>
    </source>
</evidence>
<dbReference type="SMART" id="SM00388">
    <property type="entry name" value="HisKA"/>
    <property type="match status" value="1"/>
</dbReference>
<keyword evidence="5" id="KW-0597">Phosphoprotein</keyword>
<evidence type="ECO:0000256" key="1">
    <source>
        <dbReference type="ARBA" id="ARBA00000085"/>
    </source>
</evidence>
<keyword evidence="14" id="KW-1185">Reference proteome</keyword>
<dbReference type="InterPro" id="IPR035965">
    <property type="entry name" value="PAS-like_dom_sf"/>
</dbReference>
<feature type="region of interest" description="Disordered" evidence="9">
    <location>
        <begin position="674"/>
        <end position="698"/>
    </location>
</feature>
<evidence type="ECO:0000256" key="6">
    <source>
        <dbReference type="ARBA" id="ARBA00022692"/>
    </source>
</evidence>
<dbReference type="PANTHER" id="PTHR43065:SF42">
    <property type="entry name" value="TWO-COMPONENT SENSOR PPRA"/>
    <property type="match status" value="1"/>
</dbReference>
<dbReference type="InterPro" id="IPR003594">
    <property type="entry name" value="HATPase_dom"/>
</dbReference>
<feature type="domain" description="Histidine kinase" evidence="10">
    <location>
        <begin position="448"/>
        <end position="674"/>
    </location>
</feature>
<dbReference type="InterPro" id="IPR036890">
    <property type="entry name" value="HATPase_C_sf"/>
</dbReference>
<evidence type="ECO:0000313" key="14">
    <source>
        <dbReference type="Proteomes" id="UP000192783"/>
    </source>
</evidence>